<proteinExistence type="predicted"/>
<dbReference type="SUPFAM" id="SSF46894">
    <property type="entry name" value="C-terminal effector domain of the bipartite response regulators"/>
    <property type="match status" value="1"/>
</dbReference>
<feature type="compositionally biased region" description="Low complexity" evidence="4">
    <location>
        <begin position="68"/>
        <end position="78"/>
    </location>
</feature>
<gene>
    <name evidence="7" type="ORF">GCM10022268_29250</name>
</gene>
<comment type="caution">
    <text evidence="7">The sequence shown here is derived from an EMBL/GenBank/DDBJ whole genome shotgun (WGS) entry which is preliminary data.</text>
</comment>
<dbReference type="CDD" id="cd06170">
    <property type="entry name" value="LuxR_C_like"/>
    <property type="match status" value="1"/>
</dbReference>
<dbReference type="PANTHER" id="PTHR44688:SF16">
    <property type="entry name" value="DNA-BINDING TRANSCRIPTIONAL ACTIVATOR DEVR_DOSR"/>
    <property type="match status" value="1"/>
</dbReference>
<keyword evidence="8" id="KW-1185">Reference proteome</keyword>
<sequence length="171" mass="17970">MDDRSAGLSPRQLQCLRLVARGWEAKEIGRELGISDLTVKNHLSAARAALGVARSIDAARLVVARDAAPAPEENPASAGTWGTSTPGRVGDRSYLGVETAGQSGKPADTGLADASDLSFDREAGMPLPFPTRRGQRNDLGIAARLALMVMLTVLLIAAVGFFVEASRGLKF</sequence>
<evidence type="ECO:0000256" key="2">
    <source>
        <dbReference type="ARBA" id="ARBA00023125"/>
    </source>
</evidence>
<keyword evidence="3" id="KW-0804">Transcription</keyword>
<dbReference type="Pfam" id="PF00196">
    <property type="entry name" value="GerE"/>
    <property type="match status" value="1"/>
</dbReference>
<evidence type="ECO:0000256" key="1">
    <source>
        <dbReference type="ARBA" id="ARBA00023015"/>
    </source>
</evidence>
<accession>A0ABP7EH00</accession>
<feature type="region of interest" description="Disordered" evidence="4">
    <location>
        <begin position="68"/>
        <end position="88"/>
    </location>
</feature>
<name>A0ABP7EH00_9SPHN</name>
<dbReference type="InterPro" id="IPR016032">
    <property type="entry name" value="Sig_transdc_resp-reg_C-effctor"/>
</dbReference>
<evidence type="ECO:0000259" key="6">
    <source>
        <dbReference type="PROSITE" id="PS50043"/>
    </source>
</evidence>
<organism evidence="7 8">
    <name type="scientific">Sphingomonas cynarae</name>
    <dbReference type="NCBI Taxonomy" id="930197"/>
    <lineage>
        <taxon>Bacteria</taxon>
        <taxon>Pseudomonadati</taxon>
        <taxon>Pseudomonadota</taxon>
        <taxon>Alphaproteobacteria</taxon>
        <taxon>Sphingomonadales</taxon>
        <taxon>Sphingomonadaceae</taxon>
        <taxon>Sphingomonas</taxon>
    </lineage>
</organism>
<dbReference type="EMBL" id="BAABBF010000007">
    <property type="protein sequence ID" value="GAA3719154.1"/>
    <property type="molecule type" value="Genomic_DNA"/>
</dbReference>
<dbReference type="InterPro" id="IPR000792">
    <property type="entry name" value="Tscrpt_reg_LuxR_C"/>
</dbReference>
<dbReference type="InterPro" id="IPR036388">
    <property type="entry name" value="WH-like_DNA-bd_sf"/>
</dbReference>
<evidence type="ECO:0000313" key="8">
    <source>
        <dbReference type="Proteomes" id="UP001500523"/>
    </source>
</evidence>
<keyword evidence="5" id="KW-1133">Transmembrane helix</keyword>
<evidence type="ECO:0000256" key="4">
    <source>
        <dbReference type="SAM" id="MobiDB-lite"/>
    </source>
</evidence>
<evidence type="ECO:0000256" key="5">
    <source>
        <dbReference type="SAM" id="Phobius"/>
    </source>
</evidence>
<keyword evidence="5" id="KW-0812">Transmembrane</keyword>
<reference evidence="8" key="1">
    <citation type="journal article" date="2019" name="Int. J. Syst. Evol. Microbiol.">
        <title>The Global Catalogue of Microorganisms (GCM) 10K type strain sequencing project: providing services to taxonomists for standard genome sequencing and annotation.</title>
        <authorList>
            <consortium name="The Broad Institute Genomics Platform"/>
            <consortium name="The Broad Institute Genome Sequencing Center for Infectious Disease"/>
            <person name="Wu L."/>
            <person name="Ma J."/>
        </authorList>
    </citation>
    <scope>NUCLEOTIDE SEQUENCE [LARGE SCALE GENOMIC DNA]</scope>
    <source>
        <strain evidence="8">JCM 17498</strain>
    </source>
</reference>
<dbReference type="PANTHER" id="PTHR44688">
    <property type="entry name" value="DNA-BINDING TRANSCRIPTIONAL ACTIVATOR DEVR_DOSR"/>
    <property type="match status" value="1"/>
</dbReference>
<keyword evidence="5" id="KW-0472">Membrane</keyword>
<dbReference type="PRINTS" id="PR00038">
    <property type="entry name" value="HTHLUXR"/>
</dbReference>
<keyword evidence="2" id="KW-0238">DNA-binding</keyword>
<dbReference type="SMART" id="SM00421">
    <property type="entry name" value="HTH_LUXR"/>
    <property type="match status" value="1"/>
</dbReference>
<evidence type="ECO:0000256" key="3">
    <source>
        <dbReference type="ARBA" id="ARBA00023163"/>
    </source>
</evidence>
<dbReference type="Proteomes" id="UP001500523">
    <property type="component" value="Unassembled WGS sequence"/>
</dbReference>
<evidence type="ECO:0000313" key="7">
    <source>
        <dbReference type="EMBL" id="GAA3719154.1"/>
    </source>
</evidence>
<protein>
    <recommendedName>
        <fullName evidence="6">HTH luxR-type domain-containing protein</fullName>
    </recommendedName>
</protein>
<dbReference type="Gene3D" id="1.10.10.10">
    <property type="entry name" value="Winged helix-like DNA-binding domain superfamily/Winged helix DNA-binding domain"/>
    <property type="match status" value="1"/>
</dbReference>
<feature type="transmembrane region" description="Helical" evidence="5">
    <location>
        <begin position="141"/>
        <end position="163"/>
    </location>
</feature>
<keyword evidence="1" id="KW-0805">Transcription regulation</keyword>
<dbReference type="PROSITE" id="PS50043">
    <property type="entry name" value="HTH_LUXR_2"/>
    <property type="match status" value="1"/>
</dbReference>
<dbReference type="RefSeq" id="WP_344694142.1">
    <property type="nucleotide sequence ID" value="NZ_BAABBF010000007.1"/>
</dbReference>
<feature type="domain" description="HTH luxR-type" evidence="6">
    <location>
        <begin position="1"/>
        <end position="66"/>
    </location>
</feature>